<protein>
    <submittedName>
        <fullName evidence="1">Uncharacterized protein</fullName>
    </submittedName>
</protein>
<evidence type="ECO:0000313" key="2">
    <source>
        <dbReference type="Proteomes" id="UP000494274"/>
    </source>
</evidence>
<dbReference type="Proteomes" id="UP000494274">
    <property type="component" value="Unassembled WGS sequence"/>
</dbReference>
<organism evidence="1 2">
    <name type="scientific">Burkholderia lata (strain ATCC 17760 / DSM 23089 / LMG 22485 / NCIMB 9086 / R18194 / 383)</name>
    <dbReference type="NCBI Taxonomy" id="482957"/>
    <lineage>
        <taxon>Bacteria</taxon>
        <taxon>Pseudomonadati</taxon>
        <taxon>Pseudomonadota</taxon>
        <taxon>Betaproteobacteria</taxon>
        <taxon>Burkholderiales</taxon>
        <taxon>Burkholderiaceae</taxon>
        <taxon>Burkholderia</taxon>
        <taxon>Burkholderia cepacia complex</taxon>
    </lineage>
</organism>
<name>A0A6P2TPV0_BURL3</name>
<evidence type="ECO:0000313" key="1">
    <source>
        <dbReference type="EMBL" id="VWC59578.1"/>
    </source>
</evidence>
<accession>A0A6P2TPV0</accession>
<sequence length="257" mass="28429">MGGTGYRVEDAARYGIRDVTAAFLNAGKVKLSAHHQGRDRNVFQSPICNRCIGVHACRGQSESDSVHLVEQLASFTVHAPLGLKRAVKPETRAYCNGFVNLAVGFCVCQTGNQIVNPRRMDHFWRACHIRRNKNKRANMCRISERCVECDAPSLRAGHQNCRSAVCHRLDDGDQILNGRMVLCFGNCFAKTSPIIGNGLETRADFTHLVAPHPAIRDAGVQKHDRVSIADDFGRQSGAAGRDAKAVRHELSNIREWT</sequence>
<dbReference type="EMBL" id="CABVQI010000002">
    <property type="protein sequence ID" value="VWC59578.1"/>
    <property type="molecule type" value="Genomic_DNA"/>
</dbReference>
<proteinExistence type="predicted"/>
<gene>
    <name evidence="1" type="ORF">BLA18112_00787</name>
</gene>
<dbReference type="AlphaFoldDB" id="A0A6P2TPV0"/>
<reference evidence="1 2" key="1">
    <citation type="submission" date="2019-09" db="EMBL/GenBank/DDBJ databases">
        <authorList>
            <person name="Depoorter E."/>
        </authorList>
    </citation>
    <scope>NUCLEOTIDE SEQUENCE [LARGE SCALE GENOMIC DNA]</scope>
    <source>
        <strain evidence="1">R-18112</strain>
    </source>
</reference>